<evidence type="ECO:0000256" key="3">
    <source>
        <dbReference type="ARBA" id="ARBA00022989"/>
    </source>
</evidence>
<evidence type="ECO:0000313" key="8">
    <source>
        <dbReference type="Proteomes" id="UP000015105"/>
    </source>
</evidence>
<feature type="transmembrane region" description="Helical" evidence="6">
    <location>
        <begin position="20"/>
        <end position="42"/>
    </location>
</feature>
<dbReference type="GO" id="GO:0005789">
    <property type="term" value="C:endoplasmic reticulum membrane"/>
    <property type="evidence" value="ECO:0007669"/>
    <property type="project" value="TreeGrafter"/>
</dbReference>
<dbReference type="InterPro" id="IPR044632">
    <property type="entry name" value="DNAJC25-like"/>
</dbReference>
<keyword evidence="8" id="KW-1185">Reference proteome</keyword>
<dbReference type="Gramene" id="AET3Gv20005900.20">
    <property type="protein sequence ID" value="AET3Gv20005900.20"/>
    <property type="gene ID" value="AET3Gv20005900"/>
</dbReference>
<accession>A0A453DN81</accession>
<evidence type="ECO:0000256" key="4">
    <source>
        <dbReference type="ARBA" id="ARBA00023136"/>
    </source>
</evidence>
<evidence type="ECO:0000313" key="7">
    <source>
        <dbReference type="EnsemblPlants" id="AET3Gv20005900.20"/>
    </source>
</evidence>
<evidence type="ECO:0000256" key="5">
    <source>
        <dbReference type="ARBA" id="ARBA00023186"/>
    </source>
</evidence>
<protein>
    <submittedName>
        <fullName evidence="7">Uncharacterized protein</fullName>
    </submittedName>
</protein>
<proteinExistence type="predicted"/>
<reference evidence="7" key="4">
    <citation type="submission" date="2019-03" db="UniProtKB">
        <authorList>
            <consortium name="EnsemblPlants"/>
        </authorList>
    </citation>
    <scope>IDENTIFICATION</scope>
</reference>
<reference evidence="8" key="1">
    <citation type="journal article" date="2014" name="Science">
        <title>Ancient hybridizations among the ancestral genomes of bread wheat.</title>
        <authorList>
            <consortium name="International Wheat Genome Sequencing Consortium,"/>
            <person name="Marcussen T."/>
            <person name="Sandve S.R."/>
            <person name="Heier L."/>
            <person name="Spannagl M."/>
            <person name="Pfeifer M."/>
            <person name="Jakobsen K.S."/>
            <person name="Wulff B.B."/>
            <person name="Steuernagel B."/>
            <person name="Mayer K.F."/>
            <person name="Olsen O.A."/>
        </authorList>
    </citation>
    <scope>NUCLEOTIDE SEQUENCE [LARGE SCALE GENOMIC DNA]</scope>
    <source>
        <strain evidence="8">cv. AL8/78</strain>
    </source>
</reference>
<name>A0A453DN81_AEGTS</name>
<dbReference type="GO" id="GO:0006457">
    <property type="term" value="P:protein folding"/>
    <property type="evidence" value="ECO:0007669"/>
    <property type="project" value="InterPro"/>
</dbReference>
<evidence type="ECO:0000256" key="2">
    <source>
        <dbReference type="ARBA" id="ARBA00022692"/>
    </source>
</evidence>
<keyword evidence="2 6" id="KW-0812">Transmembrane</keyword>
<dbReference type="EnsemblPlants" id="AET3Gv20005900.20">
    <property type="protein sequence ID" value="AET3Gv20005900.20"/>
    <property type="gene ID" value="AET3Gv20005900"/>
</dbReference>
<keyword evidence="4 6" id="KW-0472">Membrane</keyword>
<evidence type="ECO:0000256" key="1">
    <source>
        <dbReference type="ARBA" id="ARBA00004370"/>
    </source>
</evidence>
<reference evidence="7" key="3">
    <citation type="journal article" date="2017" name="Nature">
        <title>Genome sequence of the progenitor of the wheat D genome Aegilops tauschii.</title>
        <authorList>
            <person name="Luo M.C."/>
            <person name="Gu Y.Q."/>
            <person name="Puiu D."/>
            <person name="Wang H."/>
            <person name="Twardziok S.O."/>
            <person name="Deal K.R."/>
            <person name="Huo N."/>
            <person name="Zhu T."/>
            <person name="Wang L."/>
            <person name="Wang Y."/>
            <person name="McGuire P.E."/>
            <person name="Liu S."/>
            <person name="Long H."/>
            <person name="Ramasamy R.K."/>
            <person name="Rodriguez J.C."/>
            <person name="Van S.L."/>
            <person name="Yuan L."/>
            <person name="Wang Z."/>
            <person name="Xia Z."/>
            <person name="Xiao L."/>
            <person name="Anderson O.D."/>
            <person name="Ouyang S."/>
            <person name="Liang Y."/>
            <person name="Zimin A.V."/>
            <person name="Pertea G."/>
            <person name="Qi P."/>
            <person name="Bennetzen J.L."/>
            <person name="Dai X."/>
            <person name="Dawson M.W."/>
            <person name="Muller H.G."/>
            <person name="Kugler K."/>
            <person name="Rivarola-Duarte L."/>
            <person name="Spannagl M."/>
            <person name="Mayer K.F.X."/>
            <person name="Lu F.H."/>
            <person name="Bevan M.W."/>
            <person name="Leroy P."/>
            <person name="Li P."/>
            <person name="You F.M."/>
            <person name="Sun Q."/>
            <person name="Liu Z."/>
            <person name="Lyons E."/>
            <person name="Wicker T."/>
            <person name="Salzberg S.L."/>
            <person name="Devos K.M."/>
            <person name="Dvorak J."/>
        </authorList>
    </citation>
    <scope>NUCLEOTIDE SEQUENCE [LARGE SCALE GENOMIC DNA]</scope>
    <source>
        <strain evidence="7">cv. AL8/78</strain>
    </source>
</reference>
<dbReference type="AlphaFoldDB" id="A0A453DN81"/>
<feature type="transmembrane region" description="Helical" evidence="6">
    <location>
        <begin position="108"/>
        <end position="127"/>
    </location>
</feature>
<dbReference type="PANTHER" id="PTHR44176:SF1">
    <property type="entry name" value="DNAJ HOMOLOG SUBFAMILY C MEMBER 25"/>
    <property type="match status" value="1"/>
</dbReference>
<comment type="subcellular location">
    <subcellularLocation>
        <location evidence="1">Membrane</location>
    </subcellularLocation>
</comment>
<keyword evidence="5" id="KW-0143">Chaperone</keyword>
<dbReference type="Proteomes" id="UP000015105">
    <property type="component" value="Chromosome 3D"/>
</dbReference>
<sequence>MYYFLHLCDRNMTTHFSITIYLMFLLTTTHIESVLHLLLQAIESVKQTPAYRNRLKALEFERTGGISSKKKGNKPMDKKVEDELRNEVDLQIQGVQKPSVWNLCGVQLILLPYLIGKLLIWQICWFWRYRVKKSPYAWEDACYLTRTSLRMPANTWQNIDEFTKEDLVMKRLWEKANMERHIAEARRGSKQRRR</sequence>
<reference evidence="7" key="5">
    <citation type="journal article" date="2021" name="G3 (Bethesda)">
        <title>Aegilops tauschii genome assembly Aet v5.0 features greater sequence contiguity and improved annotation.</title>
        <authorList>
            <person name="Wang L."/>
            <person name="Zhu T."/>
            <person name="Rodriguez J.C."/>
            <person name="Deal K.R."/>
            <person name="Dubcovsky J."/>
            <person name="McGuire P.E."/>
            <person name="Lux T."/>
            <person name="Spannagl M."/>
            <person name="Mayer K.F.X."/>
            <person name="Baldrich P."/>
            <person name="Meyers B.C."/>
            <person name="Huo N."/>
            <person name="Gu Y.Q."/>
            <person name="Zhou H."/>
            <person name="Devos K.M."/>
            <person name="Bennetzen J.L."/>
            <person name="Unver T."/>
            <person name="Budak H."/>
            <person name="Gulick P.J."/>
            <person name="Galiba G."/>
            <person name="Kalapos B."/>
            <person name="Nelson D.R."/>
            <person name="Li P."/>
            <person name="You F.M."/>
            <person name="Luo M.C."/>
            <person name="Dvorak J."/>
        </authorList>
    </citation>
    <scope>NUCLEOTIDE SEQUENCE [LARGE SCALE GENOMIC DNA]</scope>
    <source>
        <strain evidence="7">cv. AL8/78</strain>
    </source>
</reference>
<organism evidence="7 8">
    <name type="scientific">Aegilops tauschii subsp. strangulata</name>
    <name type="common">Goatgrass</name>
    <dbReference type="NCBI Taxonomy" id="200361"/>
    <lineage>
        <taxon>Eukaryota</taxon>
        <taxon>Viridiplantae</taxon>
        <taxon>Streptophyta</taxon>
        <taxon>Embryophyta</taxon>
        <taxon>Tracheophyta</taxon>
        <taxon>Spermatophyta</taxon>
        <taxon>Magnoliopsida</taxon>
        <taxon>Liliopsida</taxon>
        <taxon>Poales</taxon>
        <taxon>Poaceae</taxon>
        <taxon>BOP clade</taxon>
        <taxon>Pooideae</taxon>
        <taxon>Triticodae</taxon>
        <taxon>Triticeae</taxon>
        <taxon>Triticinae</taxon>
        <taxon>Aegilops</taxon>
    </lineage>
</organism>
<keyword evidence="3 6" id="KW-1133">Transmembrane helix</keyword>
<reference evidence="8" key="2">
    <citation type="journal article" date="2017" name="Nat. Plants">
        <title>The Aegilops tauschii genome reveals multiple impacts of transposons.</title>
        <authorList>
            <person name="Zhao G."/>
            <person name="Zou C."/>
            <person name="Li K."/>
            <person name="Wang K."/>
            <person name="Li T."/>
            <person name="Gao L."/>
            <person name="Zhang X."/>
            <person name="Wang H."/>
            <person name="Yang Z."/>
            <person name="Liu X."/>
            <person name="Jiang W."/>
            <person name="Mao L."/>
            <person name="Kong X."/>
            <person name="Jiao Y."/>
            <person name="Jia J."/>
        </authorList>
    </citation>
    <scope>NUCLEOTIDE SEQUENCE [LARGE SCALE GENOMIC DNA]</scope>
    <source>
        <strain evidence="8">cv. AL8/78</strain>
    </source>
</reference>
<evidence type="ECO:0000256" key="6">
    <source>
        <dbReference type="SAM" id="Phobius"/>
    </source>
</evidence>
<dbReference type="PANTHER" id="PTHR44176">
    <property type="entry name" value="DNAJ HOMOLOG SUBFAMILY C MEMBER 25"/>
    <property type="match status" value="1"/>
</dbReference>